<dbReference type="AlphaFoldDB" id="A0A1H3K2C1"/>
<protein>
    <submittedName>
        <fullName evidence="2">Glyoxalase-like domain-containing protein</fullName>
    </submittedName>
</protein>
<name>A0A1H3K2C1_9RHOB</name>
<evidence type="ECO:0000313" key="3">
    <source>
        <dbReference type="Proteomes" id="UP000199026"/>
    </source>
</evidence>
<feature type="domain" description="Glyoxalase-like" evidence="1">
    <location>
        <begin position="4"/>
        <end position="172"/>
    </location>
</feature>
<accession>A0A1H3K2C1</accession>
<dbReference type="EMBL" id="FNPR01000002">
    <property type="protein sequence ID" value="SDY46332.1"/>
    <property type="molecule type" value="Genomic_DNA"/>
</dbReference>
<dbReference type="STRING" id="576131.SAMN05444486_102304"/>
<evidence type="ECO:0000313" key="2">
    <source>
        <dbReference type="EMBL" id="SDY46332.1"/>
    </source>
</evidence>
<reference evidence="2 3" key="1">
    <citation type="submission" date="2016-10" db="EMBL/GenBank/DDBJ databases">
        <authorList>
            <person name="de Groot N.N."/>
        </authorList>
    </citation>
    <scope>NUCLEOTIDE SEQUENCE [LARGE SCALE GENOMIC DNA]</scope>
    <source>
        <strain evidence="2 3">DSM 24677</strain>
    </source>
</reference>
<dbReference type="Pfam" id="PF13468">
    <property type="entry name" value="Glyoxalase_3"/>
    <property type="match status" value="1"/>
</dbReference>
<dbReference type="OrthoDB" id="8451710at2"/>
<dbReference type="RefSeq" id="WP_089889881.1">
    <property type="nucleotide sequence ID" value="NZ_CANMFH010000002.1"/>
</dbReference>
<dbReference type="InterPro" id="IPR025870">
    <property type="entry name" value="Glyoxalase-like_dom"/>
</dbReference>
<dbReference type="Gene3D" id="3.10.180.10">
    <property type="entry name" value="2,3-Dihydroxybiphenyl 1,2-Dioxygenase, domain 1"/>
    <property type="match status" value="1"/>
</dbReference>
<organism evidence="2 3">
    <name type="scientific">Lentibacter algarum</name>
    <dbReference type="NCBI Taxonomy" id="576131"/>
    <lineage>
        <taxon>Bacteria</taxon>
        <taxon>Pseudomonadati</taxon>
        <taxon>Pseudomonadota</taxon>
        <taxon>Alphaproteobacteria</taxon>
        <taxon>Rhodobacterales</taxon>
        <taxon>Roseobacteraceae</taxon>
        <taxon>Lentibacter</taxon>
    </lineage>
</organism>
<sequence>MYEFDHLVIAAESLDAGVAWAEERLGVSLEVGGQHLRYGTHNALLGLADGLYLEVIAIDPAGGKPAHERWFGLDKFSGAPRLITWVCRVEGLTTRPLPAGFGAVVGLTRGALSWDMAESDDGTLPFDQCHPGLIDWGTTPHPATRLAESGLRLERLTLAHPAAADLADALRPLNDKRVDIISASAPKLSARLVTSDGREIIL</sequence>
<dbReference type="InterPro" id="IPR029068">
    <property type="entry name" value="Glyas_Bleomycin-R_OHBP_Dase"/>
</dbReference>
<evidence type="ECO:0000259" key="1">
    <source>
        <dbReference type="Pfam" id="PF13468"/>
    </source>
</evidence>
<dbReference type="Proteomes" id="UP000199026">
    <property type="component" value="Unassembled WGS sequence"/>
</dbReference>
<dbReference type="GeneID" id="78124376"/>
<keyword evidence="3" id="KW-1185">Reference proteome</keyword>
<proteinExistence type="predicted"/>
<gene>
    <name evidence="2" type="ORF">SAMN05444486_102304</name>
</gene>